<dbReference type="Gene3D" id="2.30.40.10">
    <property type="entry name" value="Urease, subunit C, domain 1"/>
    <property type="match status" value="1"/>
</dbReference>
<dbReference type="InterPro" id="IPR011059">
    <property type="entry name" value="Metal-dep_hydrolase_composite"/>
</dbReference>
<organism evidence="2 3">
    <name type="scientific">Lentihominibacter hominis</name>
    <dbReference type="NCBI Taxonomy" id="2763645"/>
    <lineage>
        <taxon>Bacteria</taxon>
        <taxon>Bacillati</taxon>
        <taxon>Bacillota</taxon>
        <taxon>Clostridia</taxon>
        <taxon>Peptostreptococcales</taxon>
        <taxon>Anaerovoracaceae</taxon>
        <taxon>Lentihominibacter</taxon>
    </lineage>
</organism>
<evidence type="ECO:0000313" key="3">
    <source>
        <dbReference type="Proteomes" id="UP000610862"/>
    </source>
</evidence>
<keyword evidence="3" id="KW-1185">Reference proteome</keyword>
<sequence length="541" mass="60314">MKADKLYVNGYIFTVDKEQEWAEAVAVQGNKIIYVGDRAGADAFCDDKTEIRDLGTKMMLPGFIDGHCHPVMAAHVLSQIVFDIDWTLDECLMQIKRYVEEHPESSSYFGLGYAEWLFDEKGPRKELLDNICPDKPMFFLGSGGHEAWANSKCFEEAGITSDTPDPLPGLHYFSRDEEGNPAGHVVEGRSQAMIMTKIDFFDAESVVNIMAENSADYASMGVTGTADMGMYAYLEKQYYEALDAVRSSGRYLQRFVGCTCHVEDQNLVDLRIEALIKAREKYNDDRFRMNFLKIINDGTMESRSAAISEPYPEDGSVVKPLMNEEQAAKAGLKAAKAGLDVNMHAIGDVAAKSVIAMAKAIRQAGYDDCRITCSHSQYIAPEDIPLFGKYNIIANSTGVWMYGNPLMDKVLGHINNETFRMRSLIDSGAKMALGSDFPVDEYGREPLRSIQMCATRKMYGQPDAPVLEPADEVTTVREAIEGFTINNAYQMHMEDVIGSIEVGKYADFVILEENILDIPPERIYEVKVCETIMDGVTTYSA</sequence>
<evidence type="ECO:0000313" key="2">
    <source>
        <dbReference type="EMBL" id="MBC8567787.1"/>
    </source>
</evidence>
<dbReference type="InterPro" id="IPR033932">
    <property type="entry name" value="YtcJ-like"/>
</dbReference>
<reference evidence="2" key="1">
    <citation type="submission" date="2020-08" db="EMBL/GenBank/DDBJ databases">
        <title>Genome public.</title>
        <authorList>
            <person name="Liu C."/>
            <person name="Sun Q."/>
        </authorList>
    </citation>
    <scope>NUCLEOTIDE SEQUENCE</scope>
    <source>
        <strain evidence="2">NSJ-24</strain>
    </source>
</reference>
<proteinExistence type="predicted"/>
<dbReference type="GO" id="GO:0016810">
    <property type="term" value="F:hydrolase activity, acting on carbon-nitrogen (but not peptide) bonds"/>
    <property type="evidence" value="ECO:0007669"/>
    <property type="project" value="InterPro"/>
</dbReference>
<evidence type="ECO:0000259" key="1">
    <source>
        <dbReference type="Pfam" id="PF07969"/>
    </source>
</evidence>
<dbReference type="Proteomes" id="UP000610862">
    <property type="component" value="Unassembled WGS sequence"/>
</dbReference>
<dbReference type="Gene3D" id="3.20.20.140">
    <property type="entry name" value="Metal-dependent hydrolases"/>
    <property type="match status" value="1"/>
</dbReference>
<dbReference type="PANTHER" id="PTHR22642">
    <property type="entry name" value="IMIDAZOLONEPROPIONASE"/>
    <property type="match status" value="1"/>
</dbReference>
<dbReference type="Pfam" id="PF07969">
    <property type="entry name" value="Amidohydro_3"/>
    <property type="match status" value="1"/>
</dbReference>
<dbReference type="InterPro" id="IPR013108">
    <property type="entry name" value="Amidohydro_3"/>
</dbReference>
<dbReference type="AlphaFoldDB" id="A0A926E5N1"/>
<dbReference type="CDD" id="cd01300">
    <property type="entry name" value="YtcJ_like"/>
    <property type="match status" value="1"/>
</dbReference>
<dbReference type="InterPro" id="IPR032466">
    <property type="entry name" value="Metal_Hydrolase"/>
</dbReference>
<dbReference type="Gene3D" id="3.10.310.70">
    <property type="match status" value="1"/>
</dbReference>
<name>A0A926E5N1_9FIRM</name>
<accession>A0A926E5N1</accession>
<dbReference type="SUPFAM" id="SSF51338">
    <property type="entry name" value="Composite domain of metallo-dependent hydrolases"/>
    <property type="match status" value="1"/>
</dbReference>
<gene>
    <name evidence="2" type="ORF">H8692_03285</name>
</gene>
<protein>
    <submittedName>
        <fullName evidence="2">Amidohydrolase</fullName>
    </submittedName>
</protein>
<dbReference type="PANTHER" id="PTHR22642:SF2">
    <property type="entry name" value="PROTEIN LONG AFTER FAR-RED 3"/>
    <property type="match status" value="1"/>
</dbReference>
<dbReference type="RefSeq" id="WP_177270857.1">
    <property type="nucleotide sequence ID" value="NZ_JACRTA010000001.1"/>
</dbReference>
<dbReference type="EMBL" id="JACRTA010000001">
    <property type="protein sequence ID" value="MBC8567787.1"/>
    <property type="molecule type" value="Genomic_DNA"/>
</dbReference>
<feature type="domain" description="Amidohydrolase 3" evidence="1">
    <location>
        <begin position="51"/>
        <end position="539"/>
    </location>
</feature>
<comment type="caution">
    <text evidence="2">The sequence shown here is derived from an EMBL/GenBank/DDBJ whole genome shotgun (WGS) entry which is preliminary data.</text>
</comment>
<dbReference type="SUPFAM" id="SSF51556">
    <property type="entry name" value="Metallo-dependent hydrolases"/>
    <property type="match status" value="1"/>
</dbReference>